<keyword evidence="1" id="KW-1185">Reference proteome</keyword>
<evidence type="ECO:0000313" key="1">
    <source>
        <dbReference type="Proteomes" id="UP000887565"/>
    </source>
</evidence>
<proteinExistence type="predicted"/>
<dbReference type="WBParaSite" id="nRc.2.0.1.t44988-RA">
    <property type="protein sequence ID" value="nRc.2.0.1.t44988-RA"/>
    <property type="gene ID" value="nRc.2.0.1.g44988"/>
</dbReference>
<accession>A0A915L1P8</accession>
<reference evidence="2" key="1">
    <citation type="submission" date="2022-11" db="UniProtKB">
        <authorList>
            <consortium name="WormBaseParasite"/>
        </authorList>
    </citation>
    <scope>IDENTIFICATION</scope>
</reference>
<evidence type="ECO:0000313" key="2">
    <source>
        <dbReference type="WBParaSite" id="nRc.2.0.1.t44988-RA"/>
    </source>
</evidence>
<organism evidence="1 2">
    <name type="scientific">Romanomermis culicivorax</name>
    <name type="common">Nematode worm</name>
    <dbReference type="NCBI Taxonomy" id="13658"/>
    <lineage>
        <taxon>Eukaryota</taxon>
        <taxon>Metazoa</taxon>
        <taxon>Ecdysozoa</taxon>
        <taxon>Nematoda</taxon>
        <taxon>Enoplea</taxon>
        <taxon>Dorylaimia</taxon>
        <taxon>Mermithida</taxon>
        <taxon>Mermithoidea</taxon>
        <taxon>Mermithidae</taxon>
        <taxon>Romanomermis</taxon>
    </lineage>
</organism>
<protein>
    <submittedName>
        <fullName evidence="2">Uncharacterized protein</fullName>
    </submittedName>
</protein>
<dbReference type="Proteomes" id="UP000887565">
    <property type="component" value="Unplaced"/>
</dbReference>
<sequence length="182" mass="20578">MILSDFYAKKLKSLTAYKVRCNDSNTLFEENSFAVGSNIRKSCLTYFSAKHVNAIRKNCANDSVVEKCKKISALRAESINIILSTRILPESEQVLFGSLFTIVAAKFGTMTSDGKNDNKSRDKSSQTRVEDIQNAFLYKLKEAKLPSEVAASVMSDYKRMISLFPFSFEYQILRSQSLKAYM</sequence>
<name>A0A915L1P8_ROMCU</name>
<dbReference type="AlphaFoldDB" id="A0A915L1P8"/>